<dbReference type="InterPro" id="IPR016024">
    <property type="entry name" value="ARM-type_fold"/>
</dbReference>
<dbReference type="SUPFAM" id="SSF48371">
    <property type="entry name" value="ARM repeat"/>
    <property type="match status" value="1"/>
</dbReference>
<proteinExistence type="predicted"/>
<dbReference type="EMBL" id="JBEUKS010000015">
    <property type="protein sequence ID" value="MFC1443158.1"/>
    <property type="molecule type" value="Genomic_DNA"/>
</dbReference>
<dbReference type="Pfam" id="PF13646">
    <property type="entry name" value="HEAT_2"/>
    <property type="match status" value="1"/>
</dbReference>
<accession>A0ABV6XYK1</accession>
<reference evidence="1 2" key="1">
    <citation type="submission" date="2024-06" db="EMBL/GenBank/DDBJ databases">
        <authorList>
            <person name="Lee S.D."/>
        </authorList>
    </citation>
    <scope>NUCLEOTIDE SEQUENCE [LARGE SCALE GENOMIC DNA]</scope>
    <source>
        <strain evidence="1 2">N1-10</strain>
    </source>
</reference>
<keyword evidence="2" id="KW-1185">Reference proteome</keyword>
<gene>
    <name evidence="1" type="ORF">ABUW04_33470</name>
</gene>
<dbReference type="RefSeq" id="WP_380568211.1">
    <property type="nucleotide sequence ID" value="NZ_JBEUKS010000015.1"/>
</dbReference>
<sequence>MEESIDDLLEMLDADRSELAEDAQHALIALGSQVVEPLIAVVPRLGRFGQLCAIEVFNSLGDMRPAEVLVGLLTSEDTTVRSWSAEALGDLGARRAAPALRQAYEAWKMRAEPLGDSEAGCLRWALTQLGARERVLPPRVAELQTGGEGPGSFWRADDLVEVINELAEHQQAVLGFLIWRTRRDGGLSWVSGPDLDWEVDRALPWARTVAECRDWALLAAGEFTGEMDLAAMIDWIDSSDT</sequence>
<evidence type="ECO:0000313" key="1">
    <source>
        <dbReference type="EMBL" id="MFC1443158.1"/>
    </source>
</evidence>
<dbReference type="Proteomes" id="UP001592581">
    <property type="component" value="Unassembled WGS sequence"/>
</dbReference>
<dbReference type="InterPro" id="IPR011989">
    <property type="entry name" value="ARM-like"/>
</dbReference>
<evidence type="ECO:0000313" key="2">
    <source>
        <dbReference type="Proteomes" id="UP001592581"/>
    </source>
</evidence>
<dbReference type="Gene3D" id="1.25.10.10">
    <property type="entry name" value="Leucine-rich Repeat Variant"/>
    <property type="match status" value="1"/>
</dbReference>
<organism evidence="1 2">
    <name type="scientific">Streptacidiphilus jeojiensis</name>
    <dbReference type="NCBI Taxonomy" id="3229225"/>
    <lineage>
        <taxon>Bacteria</taxon>
        <taxon>Bacillati</taxon>
        <taxon>Actinomycetota</taxon>
        <taxon>Actinomycetes</taxon>
        <taxon>Kitasatosporales</taxon>
        <taxon>Streptomycetaceae</taxon>
        <taxon>Streptacidiphilus</taxon>
    </lineage>
</organism>
<protein>
    <submittedName>
        <fullName evidence="1">HEAT repeat domain-containing protein</fullName>
    </submittedName>
</protein>
<name>A0ABV6XYK1_9ACTN</name>
<comment type="caution">
    <text evidence="1">The sequence shown here is derived from an EMBL/GenBank/DDBJ whole genome shotgun (WGS) entry which is preliminary data.</text>
</comment>